<proteinExistence type="predicted"/>
<dbReference type="Proteomes" id="UP000656042">
    <property type="component" value="Unassembled WGS sequence"/>
</dbReference>
<evidence type="ECO:0000256" key="1">
    <source>
        <dbReference type="SAM" id="MobiDB-lite"/>
    </source>
</evidence>
<reference evidence="2" key="1">
    <citation type="journal article" date="2014" name="Int. J. Syst. Evol. Microbiol.">
        <title>Complete genome sequence of Corynebacterium casei LMG S-19264T (=DSM 44701T), isolated from a smear-ripened cheese.</title>
        <authorList>
            <consortium name="US DOE Joint Genome Institute (JGI-PGF)"/>
            <person name="Walter F."/>
            <person name="Albersmeier A."/>
            <person name="Kalinowski J."/>
            <person name="Ruckert C."/>
        </authorList>
    </citation>
    <scope>NUCLEOTIDE SEQUENCE</scope>
    <source>
        <strain evidence="2">CGMCC 4.7299</strain>
    </source>
</reference>
<name>A0A8J3BX19_9ACTN</name>
<feature type="region of interest" description="Disordered" evidence="1">
    <location>
        <begin position="324"/>
        <end position="355"/>
    </location>
</feature>
<gene>
    <name evidence="2" type="ORF">GCM10012284_10720</name>
</gene>
<organism evidence="2 3">
    <name type="scientific">Mangrovihabitans endophyticus</name>
    <dbReference type="NCBI Taxonomy" id="1751298"/>
    <lineage>
        <taxon>Bacteria</taxon>
        <taxon>Bacillati</taxon>
        <taxon>Actinomycetota</taxon>
        <taxon>Actinomycetes</taxon>
        <taxon>Micromonosporales</taxon>
        <taxon>Micromonosporaceae</taxon>
        <taxon>Mangrovihabitans</taxon>
    </lineage>
</organism>
<comment type="caution">
    <text evidence="2">The sequence shown here is derived from an EMBL/GenBank/DDBJ whole genome shotgun (WGS) entry which is preliminary data.</text>
</comment>
<reference evidence="2" key="2">
    <citation type="submission" date="2020-09" db="EMBL/GenBank/DDBJ databases">
        <authorList>
            <person name="Sun Q."/>
            <person name="Zhou Y."/>
        </authorList>
    </citation>
    <scope>NUCLEOTIDE SEQUENCE</scope>
    <source>
        <strain evidence="2">CGMCC 4.7299</strain>
    </source>
</reference>
<keyword evidence="3" id="KW-1185">Reference proteome</keyword>
<evidence type="ECO:0000313" key="2">
    <source>
        <dbReference type="EMBL" id="GGK78658.1"/>
    </source>
</evidence>
<accession>A0A8J3BX19</accession>
<protein>
    <recommendedName>
        <fullName evidence="4">Papain fold toxin 1, glutamine deamidase</fullName>
    </recommendedName>
</protein>
<dbReference type="EMBL" id="BMMX01000002">
    <property type="protein sequence ID" value="GGK78658.1"/>
    <property type="molecule type" value="Genomic_DNA"/>
</dbReference>
<feature type="region of interest" description="Disordered" evidence="1">
    <location>
        <begin position="2336"/>
        <end position="2356"/>
    </location>
</feature>
<evidence type="ECO:0008006" key="4">
    <source>
        <dbReference type="Google" id="ProtNLM"/>
    </source>
</evidence>
<evidence type="ECO:0000313" key="3">
    <source>
        <dbReference type="Proteomes" id="UP000656042"/>
    </source>
</evidence>
<dbReference type="RefSeq" id="WP_189077965.1">
    <property type="nucleotide sequence ID" value="NZ_BMMX01000002.1"/>
</dbReference>
<sequence>MVERRPPVCLDGMVVVRSGRWLSPDPAGVPPGWVVRASAVRGVVQVHFGPGSLGAVAVRDALWREDPGVVARMVEVLEPGQAATISLAEVVARTAVHGLYVDLPRRADLVDAADVRLLPIDGRHRVVSPERASGVRVLPARHRLPGEPSASGGGLLFAPMSGQMRLRAGGVEVGLPAAVVHRRRDLRAAALAAAGTAVVPGASVAASGYAGLLMLLDGVRAGALSSLTVGTAEGGTAEFFVVGARDGVAVVDPSGQPVLLPLRPETIRLTPLTSTVDFTAGSVRALVGEKAAALLAAAPPATDAVPVWCLAVAAAVRDLHFDHQPLHPDPTRPDATATTDDHLTPHPLHSQWGPPRTWPPARDWHDIHTAIAAADRSIAFIAVNRPDAGPATDGGTGHLYIAVNTGDGTVQWINPDTPRRPYTTHDQPPLDATTDLRARLYTGTRHERPLPPPTTTPNTHLLPPGAHHYGGRRPQPRDIEAANTQIPAEVLHEFRTANDSYIRGVKQPLTDLILRHATGDGRIPGEVMSAAVGRDLGFAGRIIRAHRAVGDAASLDPERKRALKAAYDASGTGRMREFFDLLNRPDNRAISNAALGNIFGTIENQAAKLRAAAAAFEEGLTGAADLQRAYFRRDYFPAELADALTRHRADNVSYARVAAALSLTPRAIESLFRGLRAPQQHPDGTRKYPWQKTRVLSVAEIARLRTALRDRGQDVLEIVDQYRRAGVSAARIADALGIANTVVHGWYRALASAGYDRHGRLLAIIDSRPGKIRPRHPVLESYDGDGEATVAHLLPELAAQFGDELGPAGGAAPTAPTDVFDPFGDAHIDDDYRDFLLAHIGDDPLIQEPGTETGHDVGVDAVSEVDSDTAIDLDALDQTPPWQIAAQYPAGYEIETVGSTTVDAAGLDNSLPLDVVDRVTALARTSDWDGLIDQIHRLPAGVTIADVAAWTGLEEDFLHRLTTADTYVGMVRTGTAAPRALADALRLLTEPGLSAERRQQYDTGLRNAATGYREAVHTYLHTAGAQAAAAPETAAARALWDHFTTASPTVDLTTVAILYDQLHHQLQQLARPSGPQNPLPSLHALLTGGDRPATEHLPPGTRYRLGRARITSEEARQRIPAGLLADLFDADREYALGNKEPLEDLIVEHTIQAEVPVAAAVISAALHRNADFASSIVRKHVAQGKAESLDATGREALKAAYANAGNGRMADFFGLLNTPDNARKNSATLAHVMGTSAVVVGHLRTASTAFQHGYDGAAELQRAHFRREYFPDDFADVLHRQRSELVSFAQMGGVLSVSFDAIRGWLVNDRQRQWPDRTRRYPWQRSRPLSLAEVTGLRAAFRNPVDNPLKLVEQLRRAGVTSETISAALGTEDSTVTRWYAQIKAAGKRGRYPQPGDFRIGGARIRHPELERYFGAGAPTVENLLPELAGLAGAVVPQADDAAAEDSFESGMDIDALDQEPPWQIADRYTPGDDFDMTGAAVADDDTEPLPLDLVDNLTALARTSDWDGLVDQIHLLPGTITLADVAAWTGLEEDFLHQLTGTDVYVGMARIDTDATPAALADAWAMVDAHASDSVAAQRIHAHLRAAVQHHHAAVTRQLRAVDDLLGDARHGSGTPAGIQSAERVRQARLTAREVWNAFSRTAAASTADLKSLAATYDQAHAAMDTLVTELTEYDESRNASVENPLPRVDYLISGNIESPVVEVRRASTLLSDLSISQSVNADLHALAATKTVQAHTLKDDLKRLARQSFAQDVDAKLTIALAQAKVRRSIAELDSARSRYKRPAGPSRSQAREQLVEAVGDFSVAAETVARVMQRLITDAAVKAVVAGQMTKVRERVGVGMQYVGLALDIAANATAFSGFATAPAAAALIGSASVQAALKAWEKWQRSDYLRRHSTGEALVRMDENPDLIAGRLIESYKQGVDLLLRVAGAAGGSLWPAWPLIPPAVNAAISAYLDARLAEATEHHRLDGSTAAERLRDYGRDVWAGIGPTIRAKLTDPSFLKTVIEQIAGEPDAWGIAEQLVETVVKHIVDFLVALVPPHPTQRIDGDHLRRLIEGVVDVAAKSERLSVPTTAALSVPEHRPPTVAPMDDAGRRVGEYKRYEAGGALSYVAVQRNDSLVWMRPGYHSGLIAVRAHESAFVPQARWLHRTVGARHYVDPAVGYPVAGTWRKPWEAQNVFVFRRDSDGGEEWAQAFAPTSGVHSDALNMTATFSVHPDWLVPHVFRDEATPLAVDIAPGGGVPANAAGDLREFARFVLQMAGHVARQTLDGGASGVPVRVRVEGGGESGLRRAGAVRDRLIELVRGELNRIRTRRGLPDGAVPDVAAMFAEPTNRLAGPSRAPGERAGGAEATPRRRTFAWVERTDEHGSDGPPAGPELYASVTEDDLQTAPSWLMSALAGRTRPVDNLIVLSDAEKPRALPRGLTDAAQQRTGQTVIYVDRRLGHALTPVLLRDLSVLLAQLGDAGAVPTVVVEGAAPPELSAVLAGAPLIDQIPAGLDIRFVARRSVGDEPVAQGEAAVTAGLLDAAARMARSTPARDRVSEVVGSAAWADDAHQQWLIAHSASSVLRTQAVMNRLAETVARVPQARAPRLLLSQFDFFGTSVVPDYVAADDERRPRVLFREMARRHGEDPGASLGEFASLVEATGAGAAERDRVGLDFTVWVLDQVGLIRQGRFGAVARSYPKSKSAQVKQQMAEAIGEFAAAMDDHQAELREFAAIVLDC</sequence>